<sequence length="326" mass="36766">MPQIQQYIREEVARQLSLVATINETPTTLDRSLRRAIQTQVAEALPSPTSPISVAAPLTYAEAVRRPSAQPPLPSYSPATNYYRCITLVELYYDVVRCEPLRSAMRGGVGKKRLHVYDFDDVTQGDPLLTRVVLNLITSMKHVDEMVFLKQHHPSIDSVPPPRFSLNRAVATTLKRLNLAELNSRDPEVTMLTSLLVNNNTLSKLSIGTSMHLINHTFNYSVLTALTSYHIGPNQLRDFEYRLYEKHCQVLADACKRSPNLHVLTLSAPNSGRFLQPLVPMVAMKYNLLNVSLPHTKGSNEMMEVVVEVARRNRSLVWQLGLVELR</sequence>
<reference evidence="1" key="1">
    <citation type="journal article" date="2020" name="Cell">
        <title>Large-Scale Comparative Analyses of Tick Genomes Elucidate Their Genetic Diversity and Vector Capacities.</title>
        <authorList>
            <consortium name="Tick Genome and Microbiome Consortium (TIGMIC)"/>
            <person name="Jia N."/>
            <person name="Wang J."/>
            <person name="Shi W."/>
            <person name="Du L."/>
            <person name="Sun Y."/>
            <person name="Zhan W."/>
            <person name="Jiang J.F."/>
            <person name="Wang Q."/>
            <person name="Zhang B."/>
            <person name="Ji P."/>
            <person name="Bell-Sakyi L."/>
            <person name="Cui X.M."/>
            <person name="Yuan T.T."/>
            <person name="Jiang B.G."/>
            <person name="Yang W.F."/>
            <person name="Lam T.T."/>
            <person name="Chang Q.C."/>
            <person name="Ding S.J."/>
            <person name="Wang X.J."/>
            <person name="Zhu J.G."/>
            <person name="Ruan X.D."/>
            <person name="Zhao L."/>
            <person name="Wei J.T."/>
            <person name="Ye R.Z."/>
            <person name="Que T.C."/>
            <person name="Du C.H."/>
            <person name="Zhou Y.H."/>
            <person name="Cheng J.X."/>
            <person name="Dai P.F."/>
            <person name="Guo W.B."/>
            <person name="Han X.H."/>
            <person name="Huang E.J."/>
            <person name="Li L.F."/>
            <person name="Wei W."/>
            <person name="Gao Y.C."/>
            <person name="Liu J.Z."/>
            <person name="Shao H.Z."/>
            <person name="Wang X."/>
            <person name="Wang C.C."/>
            <person name="Yang T.C."/>
            <person name="Huo Q.B."/>
            <person name="Li W."/>
            <person name="Chen H.Y."/>
            <person name="Chen S.E."/>
            <person name="Zhou L.G."/>
            <person name="Ni X.B."/>
            <person name="Tian J.H."/>
            <person name="Sheng Y."/>
            <person name="Liu T."/>
            <person name="Pan Y.S."/>
            <person name="Xia L.Y."/>
            <person name="Li J."/>
            <person name="Zhao F."/>
            <person name="Cao W.C."/>
        </authorList>
    </citation>
    <scope>NUCLEOTIDE SEQUENCE</scope>
    <source>
        <strain evidence="1">Rmic-2018</strain>
    </source>
</reference>
<name>A0A9J6ETQ3_RHIMP</name>
<dbReference type="SUPFAM" id="SSF52047">
    <property type="entry name" value="RNI-like"/>
    <property type="match status" value="1"/>
</dbReference>
<dbReference type="Proteomes" id="UP000821866">
    <property type="component" value="Chromosome 10"/>
</dbReference>
<gene>
    <name evidence="1" type="ORF">HPB51_015030</name>
</gene>
<evidence type="ECO:0000313" key="1">
    <source>
        <dbReference type="EMBL" id="KAH8037596.1"/>
    </source>
</evidence>
<evidence type="ECO:0000313" key="2">
    <source>
        <dbReference type="Proteomes" id="UP000821866"/>
    </source>
</evidence>
<protein>
    <submittedName>
        <fullName evidence="1">Uncharacterized protein</fullName>
    </submittedName>
</protein>
<keyword evidence="2" id="KW-1185">Reference proteome</keyword>
<dbReference type="AlphaFoldDB" id="A0A9J6ETQ3"/>
<accession>A0A9J6ETQ3</accession>
<organism evidence="1 2">
    <name type="scientific">Rhipicephalus microplus</name>
    <name type="common">Cattle tick</name>
    <name type="synonym">Boophilus microplus</name>
    <dbReference type="NCBI Taxonomy" id="6941"/>
    <lineage>
        <taxon>Eukaryota</taxon>
        <taxon>Metazoa</taxon>
        <taxon>Ecdysozoa</taxon>
        <taxon>Arthropoda</taxon>
        <taxon>Chelicerata</taxon>
        <taxon>Arachnida</taxon>
        <taxon>Acari</taxon>
        <taxon>Parasitiformes</taxon>
        <taxon>Ixodida</taxon>
        <taxon>Ixodoidea</taxon>
        <taxon>Ixodidae</taxon>
        <taxon>Rhipicephalinae</taxon>
        <taxon>Rhipicephalus</taxon>
        <taxon>Boophilus</taxon>
    </lineage>
</organism>
<proteinExistence type="predicted"/>
<dbReference type="EMBL" id="JABSTU010000002">
    <property type="protein sequence ID" value="KAH8037596.1"/>
    <property type="molecule type" value="Genomic_DNA"/>
</dbReference>
<comment type="caution">
    <text evidence="1">The sequence shown here is derived from an EMBL/GenBank/DDBJ whole genome shotgun (WGS) entry which is preliminary data.</text>
</comment>
<reference evidence="1" key="2">
    <citation type="submission" date="2021-09" db="EMBL/GenBank/DDBJ databases">
        <authorList>
            <person name="Jia N."/>
            <person name="Wang J."/>
            <person name="Shi W."/>
            <person name="Du L."/>
            <person name="Sun Y."/>
            <person name="Zhan W."/>
            <person name="Jiang J."/>
            <person name="Wang Q."/>
            <person name="Zhang B."/>
            <person name="Ji P."/>
            <person name="Sakyi L.B."/>
            <person name="Cui X."/>
            <person name="Yuan T."/>
            <person name="Jiang B."/>
            <person name="Yang W."/>
            <person name="Lam T.T.-Y."/>
            <person name="Chang Q."/>
            <person name="Ding S."/>
            <person name="Wang X."/>
            <person name="Zhu J."/>
            <person name="Ruan X."/>
            <person name="Zhao L."/>
            <person name="Wei J."/>
            <person name="Que T."/>
            <person name="Du C."/>
            <person name="Cheng J."/>
            <person name="Dai P."/>
            <person name="Han X."/>
            <person name="Huang E."/>
            <person name="Gao Y."/>
            <person name="Liu J."/>
            <person name="Shao H."/>
            <person name="Ye R."/>
            <person name="Li L."/>
            <person name="Wei W."/>
            <person name="Wang X."/>
            <person name="Wang C."/>
            <person name="Huo Q."/>
            <person name="Li W."/>
            <person name="Guo W."/>
            <person name="Chen H."/>
            <person name="Chen S."/>
            <person name="Zhou L."/>
            <person name="Zhou L."/>
            <person name="Ni X."/>
            <person name="Tian J."/>
            <person name="Zhou Y."/>
            <person name="Sheng Y."/>
            <person name="Liu T."/>
            <person name="Pan Y."/>
            <person name="Xia L."/>
            <person name="Li J."/>
            <person name="Zhao F."/>
            <person name="Cao W."/>
        </authorList>
    </citation>
    <scope>NUCLEOTIDE SEQUENCE</scope>
    <source>
        <strain evidence="1">Rmic-2018</strain>
        <tissue evidence="1">Larvae</tissue>
    </source>
</reference>